<evidence type="ECO:0000256" key="4">
    <source>
        <dbReference type="ARBA" id="ARBA00022598"/>
    </source>
</evidence>
<dbReference type="Pfam" id="PF00550">
    <property type="entry name" value="PP-binding"/>
    <property type="match status" value="2"/>
</dbReference>
<dbReference type="SUPFAM" id="SSF47336">
    <property type="entry name" value="ACP-like"/>
    <property type="match status" value="2"/>
</dbReference>
<comment type="caution">
    <text evidence="6">The sequence shown here is derived from an EMBL/GenBank/DDBJ whole genome shotgun (WGS) entry which is preliminary data.</text>
</comment>
<dbReference type="GO" id="GO:0016874">
    <property type="term" value="F:ligase activity"/>
    <property type="evidence" value="ECO:0007669"/>
    <property type="project" value="UniProtKB-KW"/>
</dbReference>
<dbReference type="InterPro" id="IPR006162">
    <property type="entry name" value="Ppantetheine_attach_site"/>
</dbReference>
<dbReference type="InterPro" id="IPR036736">
    <property type="entry name" value="ACP-like_sf"/>
</dbReference>
<dbReference type="Gene3D" id="3.40.50.1820">
    <property type="entry name" value="alpha/beta hydrolase"/>
    <property type="match status" value="1"/>
</dbReference>
<dbReference type="PANTHER" id="PTHR45527:SF10">
    <property type="entry name" value="PYOCHELIN SYNTHASE PCHF"/>
    <property type="match status" value="1"/>
</dbReference>
<dbReference type="GO" id="GO:0000036">
    <property type="term" value="F:acyl carrier activity"/>
    <property type="evidence" value="ECO:0007669"/>
    <property type="project" value="TreeGrafter"/>
</dbReference>
<comment type="cofactor">
    <cofactor evidence="1">
        <name>pantetheine 4'-phosphate</name>
        <dbReference type="ChEBI" id="CHEBI:47942"/>
    </cofactor>
</comment>
<evidence type="ECO:0000256" key="2">
    <source>
        <dbReference type="ARBA" id="ARBA00022450"/>
    </source>
</evidence>
<dbReference type="RefSeq" id="WP_190191611.1">
    <property type="nucleotide sequence ID" value="NZ_BMVU01000018.1"/>
</dbReference>
<organism evidence="6 7">
    <name type="scientific">Streptomyces minutiscleroticus</name>
    <dbReference type="NCBI Taxonomy" id="68238"/>
    <lineage>
        <taxon>Bacteria</taxon>
        <taxon>Bacillati</taxon>
        <taxon>Actinomycetota</taxon>
        <taxon>Actinomycetes</taxon>
        <taxon>Kitasatosporales</taxon>
        <taxon>Streptomycetaceae</taxon>
        <taxon>Streptomyces</taxon>
    </lineage>
</organism>
<dbReference type="Pfam" id="PF00668">
    <property type="entry name" value="Condensation"/>
    <property type="match status" value="1"/>
</dbReference>
<dbReference type="InterPro" id="IPR029058">
    <property type="entry name" value="AB_hydrolase_fold"/>
</dbReference>
<dbReference type="GO" id="GO:0043041">
    <property type="term" value="P:amino acid activation for nonribosomal peptide biosynthetic process"/>
    <property type="evidence" value="ECO:0007669"/>
    <property type="project" value="TreeGrafter"/>
</dbReference>
<protein>
    <recommendedName>
        <fullName evidence="5">Carrier domain-containing protein</fullName>
    </recommendedName>
</protein>
<sequence>MTSPSATENTAAAQSAPAELVDAVRGVWADALETDLASVSAHASFLSLGGDSVLAVRMAAMLRKRLGAPLALADVRVEQSAAQLAALVHERSTGAGTGALRPLPLDLVRREDPEAPFPLLPLQQGYFVGQQDAWELSYRSAHHYVDIGLEDIDADEAPDALQDALERLAEHQAVLRARVLPDGRQHVLPLDDPDAIPQLRVTDLRDADEETAAARLAEIRHEMSTEGPDPSRGCGLDMRLTLLPGDRARLHSSTSLLIIDGWSSSVFYRDLFALASDYNAVLAPLDIDYGDYVTTLRELPGTRAWQEDRDWWYDRLDDFPLPPALPLAADPGEVRPTLMGTRQATLDPQRWATLRRLCTEHGVTPSAAMFAAFAAAVSRTCGHRRFLLNTLQLNRLPLHPDVSRLVGAFSSTMLLPVDLPEAPVFADLAARAQQDIGDALAHNLITGVEVSRELGRRLGTHRPVAPVVFQSTLGVDAALGSEVPQEAGPLGAVDLLSHHQQLRTPQVALEVRLFELRGELVVVFSLVEELFAAEDVDRMFQDVMATVESLVRADGWSAVVELPNAVDAQDTDGLGTASGRRLSVPTKAKALDAEAGAPRDAVEEAVAAHWRKLLDCPVDERTADFFALGGDSLLAMRMLGSLHREGLGRVAPRRFLEQPTVAGLAAAIREAGGR</sequence>
<dbReference type="SUPFAM" id="SSF52777">
    <property type="entry name" value="CoA-dependent acyltransferases"/>
    <property type="match status" value="2"/>
</dbReference>
<dbReference type="Gene3D" id="1.10.1200.10">
    <property type="entry name" value="ACP-like"/>
    <property type="match status" value="1"/>
</dbReference>
<dbReference type="Gene3D" id="3.30.559.30">
    <property type="entry name" value="Nonribosomal peptide synthetase, condensation domain"/>
    <property type="match status" value="1"/>
</dbReference>
<dbReference type="GO" id="GO:0044550">
    <property type="term" value="P:secondary metabolite biosynthetic process"/>
    <property type="evidence" value="ECO:0007669"/>
    <property type="project" value="TreeGrafter"/>
</dbReference>
<dbReference type="PROSITE" id="PS00012">
    <property type="entry name" value="PHOSPHOPANTETHEINE"/>
    <property type="match status" value="2"/>
</dbReference>
<keyword evidence="3" id="KW-0597">Phosphoprotein</keyword>
<dbReference type="EMBL" id="BMVU01000018">
    <property type="protein sequence ID" value="GGX81529.1"/>
    <property type="molecule type" value="Genomic_DNA"/>
</dbReference>
<proteinExistence type="predicted"/>
<dbReference type="PANTHER" id="PTHR45527">
    <property type="entry name" value="NONRIBOSOMAL PEPTIDE SYNTHETASE"/>
    <property type="match status" value="1"/>
</dbReference>
<dbReference type="Proteomes" id="UP000619244">
    <property type="component" value="Unassembled WGS sequence"/>
</dbReference>
<keyword evidence="4" id="KW-0436">Ligase</keyword>
<reference evidence="6" key="2">
    <citation type="submission" date="2020-09" db="EMBL/GenBank/DDBJ databases">
        <authorList>
            <person name="Sun Q."/>
            <person name="Ohkuma M."/>
        </authorList>
    </citation>
    <scope>NUCLEOTIDE SEQUENCE</scope>
    <source>
        <strain evidence="6">JCM 4790</strain>
    </source>
</reference>
<dbReference type="InterPro" id="IPR001242">
    <property type="entry name" value="Condensation_dom"/>
</dbReference>
<evidence type="ECO:0000259" key="5">
    <source>
        <dbReference type="PROSITE" id="PS50075"/>
    </source>
</evidence>
<name>A0A918NMV8_9ACTN</name>
<evidence type="ECO:0000313" key="7">
    <source>
        <dbReference type="Proteomes" id="UP000619244"/>
    </source>
</evidence>
<gene>
    <name evidence="6" type="ORF">GCM10010358_39850</name>
</gene>
<evidence type="ECO:0000256" key="1">
    <source>
        <dbReference type="ARBA" id="ARBA00001957"/>
    </source>
</evidence>
<reference evidence="6" key="1">
    <citation type="journal article" date="2014" name="Int. J. Syst. Evol. Microbiol.">
        <title>Complete genome sequence of Corynebacterium casei LMG S-19264T (=DSM 44701T), isolated from a smear-ripened cheese.</title>
        <authorList>
            <consortium name="US DOE Joint Genome Institute (JGI-PGF)"/>
            <person name="Walter F."/>
            <person name="Albersmeier A."/>
            <person name="Kalinowski J."/>
            <person name="Ruckert C."/>
        </authorList>
    </citation>
    <scope>NUCLEOTIDE SEQUENCE</scope>
    <source>
        <strain evidence="6">JCM 4790</strain>
    </source>
</reference>
<evidence type="ECO:0000256" key="3">
    <source>
        <dbReference type="ARBA" id="ARBA00022553"/>
    </source>
</evidence>
<evidence type="ECO:0000313" key="6">
    <source>
        <dbReference type="EMBL" id="GGX81529.1"/>
    </source>
</evidence>
<dbReference type="Gene3D" id="3.30.559.10">
    <property type="entry name" value="Chloramphenicol acetyltransferase-like domain"/>
    <property type="match status" value="1"/>
</dbReference>
<dbReference type="GO" id="GO:0017000">
    <property type="term" value="P:antibiotic biosynthetic process"/>
    <property type="evidence" value="ECO:0007669"/>
    <property type="project" value="UniProtKB-ARBA"/>
</dbReference>
<feature type="domain" description="Carrier" evidence="5">
    <location>
        <begin position="597"/>
        <end position="672"/>
    </location>
</feature>
<dbReference type="GO" id="GO:0005737">
    <property type="term" value="C:cytoplasm"/>
    <property type="evidence" value="ECO:0007669"/>
    <property type="project" value="TreeGrafter"/>
</dbReference>
<dbReference type="SMART" id="SM00823">
    <property type="entry name" value="PKS_PP"/>
    <property type="match status" value="2"/>
</dbReference>
<feature type="domain" description="Carrier" evidence="5">
    <location>
        <begin position="15"/>
        <end position="92"/>
    </location>
</feature>
<dbReference type="InterPro" id="IPR020806">
    <property type="entry name" value="PKS_PP-bd"/>
</dbReference>
<dbReference type="InterPro" id="IPR023213">
    <property type="entry name" value="CAT-like_dom_sf"/>
</dbReference>
<dbReference type="GO" id="GO:0031177">
    <property type="term" value="F:phosphopantetheine binding"/>
    <property type="evidence" value="ECO:0007669"/>
    <property type="project" value="InterPro"/>
</dbReference>
<accession>A0A918NMV8</accession>
<keyword evidence="7" id="KW-1185">Reference proteome</keyword>
<keyword evidence="2" id="KW-0596">Phosphopantetheine</keyword>
<dbReference type="PROSITE" id="PS50075">
    <property type="entry name" value="CARRIER"/>
    <property type="match status" value="2"/>
</dbReference>
<dbReference type="AlphaFoldDB" id="A0A918NMV8"/>
<dbReference type="InterPro" id="IPR009081">
    <property type="entry name" value="PP-bd_ACP"/>
</dbReference>